<gene>
    <name evidence="1" type="ORF">CXB51_025269</name>
</gene>
<dbReference type="AlphaFoldDB" id="A0A8J5Y1P6"/>
<protein>
    <submittedName>
        <fullName evidence="1">Uncharacterized protein</fullName>
    </submittedName>
</protein>
<evidence type="ECO:0000313" key="2">
    <source>
        <dbReference type="Proteomes" id="UP000701853"/>
    </source>
</evidence>
<reference evidence="1 2" key="1">
    <citation type="journal article" date="2021" name="bioRxiv">
        <title>The Gossypium anomalum genome as a resource for cotton improvement and evolutionary analysis of hybrid incompatibility.</title>
        <authorList>
            <person name="Grover C.E."/>
            <person name="Yuan D."/>
            <person name="Arick M.A."/>
            <person name="Miller E.R."/>
            <person name="Hu G."/>
            <person name="Peterson D.G."/>
            <person name="Wendel J.F."/>
            <person name="Udall J.A."/>
        </authorList>
    </citation>
    <scope>NUCLEOTIDE SEQUENCE [LARGE SCALE GENOMIC DNA]</scope>
    <source>
        <strain evidence="1">JFW-Udall</strain>
        <tissue evidence="1">Leaf</tissue>
    </source>
</reference>
<accession>A0A8J5Y1P6</accession>
<organism evidence="1 2">
    <name type="scientific">Gossypium anomalum</name>
    <dbReference type="NCBI Taxonomy" id="47600"/>
    <lineage>
        <taxon>Eukaryota</taxon>
        <taxon>Viridiplantae</taxon>
        <taxon>Streptophyta</taxon>
        <taxon>Embryophyta</taxon>
        <taxon>Tracheophyta</taxon>
        <taxon>Spermatophyta</taxon>
        <taxon>Magnoliopsida</taxon>
        <taxon>eudicotyledons</taxon>
        <taxon>Gunneridae</taxon>
        <taxon>Pentapetalae</taxon>
        <taxon>rosids</taxon>
        <taxon>malvids</taxon>
        <taxon>Malvales</taxon>
        <taxon>Malvaceae</taxon>
        <taxon>Malvoideae</taxon>
        <taxon>Gossypium</taxon>
    </lineage>
</organism>
<dbReference type="Proteomes" id="UP000701853">
    <property type="component" value="Chromosome 10"/>
</dbReference>
<comment type="caution">
    <text evidence="1">The sequence shown here is derived from an EMBL/GenBank/DDBJ whole genome shotgun (WGS) entry which is preliminary data.</text>
</comment>
<evidence type="ECO:0000313" key="1">
    <source>
        <dbReference type="EMBL" id="KAG8480701.1"/>
    </source>
</evidence>
<sequence length="116" mass="13593">MLPALLQVIPVQLQWLLPPHKEESKIWVFLGRLAFHFRRASASLEGTVLEEKAWEDAKKRKKMMSLNGIEKECMALIVEVKDFWLLIVIKGIAYLYKNVRAIPITLTFMLFLLYYV</sequence>
<proteinExistence type="predicted"/>
<dbReference type="EMBL" id="JAHUZN010000010">
    <property type="protein sequence ID" value="KAG8480701.1"/>
    <property type="molecule type" value="Genomic_DNA"/>
</dbReference>
<name>A0A8J5Y1P6_9ROSI</name>
<keyword evidence="2" id="KW-1185">Reference proteome</keyword>